<keyword evidence="2 5" id="KW-0812">Transmembrane</keyword>
<sequence length="106" mass="11769">MAKTFIEACLPAVLSFFIGPWSDSNGRKPFLLSSVSGYVISYTIWGILAQFDTIPAIYFLLVTIPTCISGGAVAFFTSAFCYIGDVSTEKNRGLRYCLLFLFKRKN</sequence>
<gene>
    <name evidence="6" type="ORF">AAG570_006425</name>
</gene>
<evidence type="ECO:0000313" key="7">
    <source>
        <dbReference type="Proteomes" id="UP001558652"/>
    </source>
</evidence>
<dbReference type="GO" id="GO:0016020">
    <property type="term" value="C:membrane"/>
    <property type="evidence" value="ECO:0007669"/>
    <property type="project" value="UniProtKB-SubCell"/>
</dbReference>
<feature type="transmembrane region" description="Helical" evidence="5">
    <location>
        <begin position="57"/>
        <end position="83"/>
    </location>
</feature>
<evidence type="ECO:0000313" key="6">
    <source>
        <dbReference type="EMBL" id="KAL1139441.1"/>
    </source>
</evidence>
<feature type="transmembrane region" description="Helical" evidence="5">
    <location>
        <begin position="30"/>
        <end position="51"/>
    </location>
</feature>
<comment type="subcellular location">
    <subcellularLocation>
        <location evidence="1">Membrane</location>
        <topology evidence="1">Multi-pass membrane protein</topology>
    </subcellularLocation>
</comment>
<reference evidence="6 7" key="1">
    <citation type="submission" date="2024-07" db="EMBL/GenBank/DDBJ databases">
        <title>Chromosome-level genome assembly of the water stick insect Ranatra chinensis (Heteroptera: Nepidae).</title>
        <authorList>
            <person name="Liu X."/>
        </authorList>
    </citation>
    <scope>NUCLEOTIDE SEQUENCE [LARGE SCALE GENOMIC DNA]</scope>
    <source>
        <strain evidence="6">Cailab_2021Rc</strain>
        <tissue evidence="6">Muscle</tissue>
    </source>
</reference>
<name>A0ABD0YU13_9HEMI</name>
<dbReference type="AlphaFoldDB" id="A0ABD0YU13"/>
<dbReference type="PANTHER" id="PTHR23507">
    <property type="entry name" value="ZGC:174356"/>
    <property type="match status" value="1"/>
</dbReference>
<dbReference type="InterPro" id="IPR036259">
    <property type="entry name" value="MFS_trans_sf"/>
</dbReference>
<keyword evidence="7" id="KW-1185">Reference proteome</keyword>
<evidence type="ECO:0000256" key="5">
    <source>
        <dbReference type="SAM" id="Phobius"/>
    </source>
</evidence>
<dbReference type="SUPFAM" id="SSF103473">
    <property type="entry name" value="MFS general substrate transporter"/>
    <property type="match status" value="1"/>
</dbReference>
<evidence type="ECO:0000256" key="4">
    <source>
        <dbReference type="ARBA" id="ARBA00023136"/>
    </source>
</evidence>
<evidence type="ECO:0000256" key="1">
    <source>
        <dbReference type="ARBA" id="ARBA00004141"/>
    </source>
</evidence>
<organism evidence="6 7">
    <name type="scientific">Ranatra chinensis</name>
    <dbReference type="NCBI Taxonomy" id="642074"/>
    <lineage>
        <taxon>Eukaryota</taxon>
        <taxon>Metazoa</taxon>
        <taxon>Ecdysozoa</taxon>
        <taxon>Arthropoda</taxon>
        <taxon>Hexapoda</taxon>
        <taxon>Insecta</taxon>
        <taxon>Pterygota</taxon>
        <taxon>Neoptera</taxon>
        <taxon>Paraneoptera</taxon>
        <taxon>Hemiptera</taxon>
        <taxon>Heteroptera</taxon>
        <taxon>Panheteroptera</taxon>
        <taxon>Nepomorpha</taxon>
        <taxon>Nepidae</taxon>
        <taxon>Ranatrinae</taxon>
        <taxon>Ranatra</taxon>
    </lineage>
</organism>
<dbReference type="Gene3D" id="1.20.1250.20">
    <property type="entry name" value="MFS general substrate transporter like domains"/>
    <property type="match status" value="1"/>
</dbReference>
<protein>
    <submittedName>
        <fullName evidence="6">Uncharacterized protein</fullName>
    </submittedName>
</protein>
<accession>A0ABD0YU13</accession>
<keyword evidence="3 5" id="KW-1133">Transmembrane helix</keyword>
<comment type="caution">
    <text evidence="6">The sequence shown here is derived from an EMBL/GenBank/DDBJ whole genome shotgun (WGS) entry which is preliminary data.</text>
</comment>
<dbReference type="PANTHER" id="PTHR23507:SF39">
    <property type="entry name" value="GH23453P-RELATED"/>
    <property type="match status" value="1"/>
</dbReference>
<dbReference type="Proteomes" id="UP001558652">
    <property type="component" value="Unassembled WGS sequence"/>
</dbReference>
<proteinExistence type="predicted"/>
<evidence type="ECO:0000256" key="3">
    <source>
        <dbReference type="ARBA" id="ARBA00022989"/>
    </source>
</evidence>
<keyword evidence="4 5" id="KW-0472">Membrane</keyword>
<dbReference type="EMBL" id="JBFDAA010000002">
    <property type="protein sequence ID" value="KAL1139441.1"/>
    <property type="molecule type" value="Genomic_DNA"/>
</dbReference>
<evidence type="ECO:0000256" key="2">
    <source>
        <dbReference type="ARBA" id="ARBA00022692"/>
    </source>
</evidence>